<dbReference type="AlphaFoldDB" id="A0A4Z2FCY1"/>
<gene>
    <name evidence="1" type="ORF">EYF80_051067</name>
</gene>
<dbReference type="EMBL" id="SRLO01001340">
    <property type="protein sequence ID" value="TNN38775.1"/>
    <property type="molecule type" value="Genomic_DNA"/>
</dbReference>
<sequence length="97" mass="10764">MADLVQVGEDVLGVIFEEEVGQLGVLRHSFARATLTCTPLPLLLPPPDVHDGAGIGQPDLGRRHGHFKTSIVIGKTLYLRKRGREKRGKEKRGMRLR</sequence>
<organism evidence="1 2">
    <name type="scientific">Liparis tanakae</name>
    <name type="common">Tanaka's snailfish</name>
    <dbReference type="NCBI Taxonomy" id="230148"/>
    <lineage>
        <taxon>Eukaryota</taxon>
        <taxon>Metazoa</taxon>
        <taxon>Chordata</taxon>
        <taxon>Craniata</taxon>
        <taxon>Vertebrata</taxon>
        <taxon>Euteleostomi</taxon>
        <taxon>Actinopterygii</taxon>
        <taxon>Neopterygii</taxon>
        <taxon>Teleostei</taxon>
        <taxon>Neoteleostei</taxon>
        <taxon>Acanthomorphata</taxon>
        <taxon>Eupercaria</taxon>
        <taxon>Perciformes</taxon>
        <taxon>Cottioidei</taxon>
        <taxon>Cottales</taxon>
        <taxon>Liparidae</taxon>
        <taxon>Liparis</taxon>
    </lineage>
</organism>
<comment type="caution">
    <text evidence="1">The sequence shown here is derived from an EMBL/GenBank/DDBJ whole genome shotgun (WGS) entry which is preliminary data.</text>
</comment>
<evidence type="ECO:0000313" key="1">
    <source>
        <dbReference type="EMBL" id="TNN38775.1"/>
    </source>
</evidence>
<evidence type="ECO:0000313" key="2">
    <source>
        <dbReference type="Proteomes" id="UP000314294"/>
    </source>
</evidence>
<accession>A0A4Z2FCY1</accession>
<reference evidence="1 2" key="1">
    <citation type="submission" date="2019-03" db="EMBL/GenBank/DDBJ databases">
        <title>First draft genome of Liparis tanakae, snailfish: a comprehensive survey of snailfish specific genes.</title>
        <authorList>
            <person name="Kim W."/>
            <person name="Song I."/>
            <person name="Jeong J.-H."/>
            <person name="Kim D."/>
            <person name="Kim S."/>
            <person name="Ryu S."/>
            <person name="Song J.Y."/>
            <person name="Lee S.K."/>
        </authorList>
    </citation>
    <scope>NUCLEOTIDE SEQUENCE [LARGE SCALE GENOMIC DNA]</scope>
    <source>
        <tissue evidence="1">Muscle</tissue>
    </source>
</reference>
<proteinExistence type="predicted"/>
<dbReference type="Proteomes" id="UP000314294">
    <property type="component" value="Unassembled WGS sequence"/>
</dbReference>
<keyword evidence="2" id="KW-1185">Reference proteome</keyword>
<protein>
    <submittedName>
        <fullName evidence="1">Uncharacterized protein</fullName>
    </submittedName>
</protein>
<name>A0A4Z2FCY1_9TELE</name>